<evidence type="ECO:0000313" key="2">
    <source>
        <dbReference type="Proteomes" id="UP001062846"/>
    </source>
</evidence>
<name>A0ACC0MQA5_RHOML</name>
<organism evidence="1 2">
    <name type="scientific">Rhododendron molle</name>
    <name type="common">Chinese azalea</name>
    <name type="synonym">Azalea mollis</name>
    <dbReference type="NCBI Taxonomy" id="49168"/>
    <lineage>
        <taxon>Eukaryota</taxon>
        <taxon>Viridiplantae</taxon>
        <taxon>Streptophyta</taxon>
        <taxon>Embryophyta</taxon>
        <taxon>Tracheophyta</taxon>
        <taxon>Spermatophyta</taxon>
        <taxon>Magnoliopsida</taxon>
        <taxon>eudicotyledons</taxon>
        <taxon>Gunneridae</taxon>
        <taxon>Pentapetalae</taxon>
        <taxon>asterids</taxon>
        <taxon>Ericales</taxon>
        <taxon>Ericaceae</taxon>
        <taxon>Ericoideae</taxon>
        <taxon>Rhodoreae</taxon>
        <taxon>Rhododendron</taxon>
    </lineage>
</organism>
<gene>
    <name evidence="1" type="ORF">RHMOL_Rhmol08G0165300</name>
</gene>
<proteinExistence type="predicted"/>
<dbReference type="EMBL" id="CM046395">
    <property type="protein sequence ID" value="KAI8542766.1"/>
    <property type="molecule type" value="Genomic_DNA"/>
</dbReference>
<evidence type="ECO:0000313" key="1">
    <source>
        <dbReference type="EMBL" id="KAI8542766.1"/>
    </source>
</evidence>
<dbReference type="Proteomes" id="UP001062846">
    <property type="component" value="Chromosome 8"/>
</dbReference>
<accession>A0ACC0MQA5</accession>
<reference evidence="1" key="1">
    <citation type="submission" date="2022-02" db="EMBL/GenBank/DDBJ databases">
        <title>Plant Genome Project.</title>
        <authorList>
            <person name="Zhang R.-G."/>
        </authorList>
    </citation>
    <scope>NUCLEOTIDE SEQUENCE</scope>
    <source>
        <strain evidence="1">AT1</strain>
    </source>
</reference>
<sequence length="256" mass="28836">MKLCAGAATKLAREMMNRGEKREKSARNRQSEAEIPCSDERDFSRFFSSPEFSTVSPFQAFHGATVAIDPVVELFDLQGWSDVSLNKLFFVVMEEVSDTKAEMQFIKLLLAKSPKFQSMRIKLKSMDVAEESRILKKLIDRISTCISSYSNHFPKIKLFSMASTPVATGWLRGRLKAVPSGDSLLIMGGSKAEIPPENTISLSSLSAPRLEVQAAMSYVISFPKWMIYLTVCGWLWEQKGYKLGKEVSFKYRKSAE</sequence>
<keyword evidence="2" id="KW-1185">Reference proteome</keyword>
<comment type="caution">
    <text evidence="1">The sequence shown here is derived from an EMBL/GenBank/DDBJ whole genome shotgun (WGS) entry which is preliminary data.</text>
</comment>
<protein>
    <submittedName>
        <fullName evidence="1">Uncharacterized protein</fullName>
    </submittedName>
</protein>